<dbReference type="Pfam" id="PF00486">
    <property type="entry name" value="Trans_reg_C"/>
    <property type="match status" value="1"/>
</dbReference>
<dbReference type="PANTHER" id="PTHR48111">
    <property type="entry name" value="REGULATOR OF RPOS"/>
    <property type="match status" value="1"/>
</dbReference>
<dbReference type="GO" id="GO:0000156">
    <property type="term" value="F:phosphorelay response regulator activity"/>
    <property type="evidence" value="ECO:0007669"/>
    <property type="project" value="TreeGrafter"/>
</dbReference>
<dbReference type="GO" id="GO:0000976">
    <property type="term" value="F:transcription cis-regulatory region binding"/>
    <property type="evidence" value="ECO:0007669"/>
    <property type="project" value="TreeGrafter"/>
</dbReference>
<dbReference type="PROSITE" id="PS51755">
    <property type="entry name" value="OMPR_PHOB"/>
    <property type="match status" value="1"/>
</dbReference>
<feature type="domain" description="OmpR/PhoB-type" evidence="5">
    <location>
        <begin position="125"/>
        <end position="221"/>
    </location>
</feature>
<protein>
    <submittedName>
        <fullName evidence="6">Response regulator transcription factor</fullName>
    </submittedName>
</protein>
<keyword evidence="1 3" id="KW-0238">DNA-binding</keyword>
<proteinExistence type="predicted"/>
<dbReference type="InterPro" id="IPR001789">
    <property type="entry name" value="Sig_transdc_resp-reg_receiver"/>
</dbReference>
<evidence type="ECO:0000259" key="4">
    <source>
        <dbReference type="PROSITE" id="PS50110"/>
    </source>
</evidence>
<evidence type="ECO:0000256" key="2">
    <source>
        <dbReference type="PROSITE-ProRule" id="PRU00169"/>
    </source>
</evidence>
<evidence type="ECO:0000256" key="1">
    <source>
        <dbReference type="ARBA" id="ARBA00023125"/>
    </source>
</evidence>
<feature type="domain" description="Response regulatory" evidence="4">
    <location>
        <begin position="3"/>
        <end position="116"/>
    </location>
</feature>
<dbReference type="Pfam" id="PF00072">
    <property type="entry name" value="Response_reg"/>
    <property type="match status" value="1"/>
</dbReference>
<dbReference type="GO" id="GO:0006355">
    <property type="term" value="P:regulation of DNA-templated transcription"/>
    <property type="evidence" value="ECO:0007669"/>
    <property type="project" value="InterPro"/>
</dbReference>
<keyword evidence="2" id="KW-0597">Phosphoprotein</keyword>
<keyword evidence="7" id="KW-1185">Reference proteome</keyword>
<dbReference type="InterPro" id="IPR039420">
    <property type="entry name" value="WalR-like"/>
</dbReference>
<dbReference type="Proteomes" id="UP000546970">
    <property type="component" value="Unassembled WGS sequence"/>
</dbReference>
<feature type="modified residue" description="4-aspartylphosphate" evidence="2">
    <location>
        <position position="52"/>
    </location>
</feature>
<dbReference type="AlphaFoldDB" id="A0A7X9UB45"/>
<evidence type="ECO:0000259" key="5">
    <source>
        <dbReference type="PROSITE" id="PS51755"/>
    </source>
</evidence>
<reference evidence="6 7" key="1">
    <citation type="submission" date="2020-04" db="EMBL/GenBank/DDBJ databases">
        <title>Collinsella sp. KGMB02528 nov., an anaerobic actinobacterium isolated from human feces.</title>
        <authorList>
            <person name="Han K.-I."/>
            <person name="Eom M.K."/>
            <person name="Kim J.-S."/>
            <person name="Lee K.C."/>
            <person name="Suh M.K."/>
            <person name="Park S.-H."/>
            <person name="Lee J.H."/>
            <person name="Kang S.W."/>
            <person name="Park J.-E."/>
            <person name="Oh B.S."/>
            <person name="Yu S.Y."/>
            <person name="Choi S.-H."/>
            <person name="Lee D.H."/>
            <person name="Yoon H."/>
            <person name="Kim B.-Y."/>
            <person name="Lee J.H."/>
            <person name="Lee J.-S."/>
        </authorList>
    </citation>
    <scope>NUCLEOTIDE SEQUENCE [LARGE SCALE GENOMIC DNA]</scope>
    <source>
        <strain evidence="6 7">KGMB02528</strain>
    </source>
</reference>
<evidence type="ECO:0000313" key="6">
    <source>
        <dbReference type="EMBL" id="NMF54912.1"/>
    </source>
</evidence>
<dbReference type="GO" id="GO:0032993">
    <property type="term" value="C:protein-DNA complex"/>
    <property type="evidence" value="ECO:0007669"/>
    <property type="project" value="TreeGrafter"/>
</dbReference>
<evidence type="ECO:0000256" key="3">
    <source>
        <dbReference type="PROSITE-ProRule" id="PRU01091"/>
    </source>
</evidence>
<dbReference type="RefSeq" id="WP_169276680.1">
    <property type="nucleotide sequence ID" value="NZ_JABBCP010000001.1"/>
</dbReference>
<name>A0A7X9UB45_9ACTN</name>
<dbReference type="PROSITE" id="PS50110">
    <property type="entry name" value="RESPONSE_REGULATORY"/>
    <property type="match status" value="1"/>
</dbReference>
<feature type="DNA-binding region" description="OmpR/PhoB-type" evidence="3">
    <location>
        <begin position="125"/>
        <end position="221"/>
    </location>
</feature>
<dbReference type="Gene3D" id="6.10.250.690">
    <property type="match status" value="1"/>
</dbReference>
<dbReference type="Gene3D" id="3.40.50.2300">
    <property type="match status" value="1"/>
</dbReference>
<evidence type="ECO:0000313" key="7">
    <source>
        <dbReference type="Proteomes" id="UP000546970"/>
    </source>
</evidence>
<dbReference type="Gene3D" id="1.10.10.10">
    <property type="entry name" value="Winged helix-like DNA-binding domain superfamily/Winged helix DNA-binding domain"/>
    <property type="match status" value="1"/>
</dbReference>
<organism evidence="6 7">
    <name type="scientific">Collinsella acetigenes</name>
    <dbReference type="NCBI Taxonomy" id="2713419"/>
    <lineage>
        <taxon>Bacteria</taxon>
        <taxon>Bacillati</taxon>
        <taxon>Actinomycetota</taxon>
        <taxon>Coriobacteriia</taxon>
        <taxon>Coriobacteriales</taxon>
        <taxon>Coriobacteriaceae</taxon>
        <taxon>Collinsella</taxon>
    </lineage>
</organism>
<comment type="caution">
    <text evidence="6">The sequence shown here is derived from an EMBL/GenBank/DDBJ whole genome shotgun (WGS) entry which is preliminary data.</text>
</comment>
<dbReference type="CDD" id="cd00383">
    <property type="entry name" value="trans_reg_C"/>
    <property type="match status" value="1"/>
</dbReference>
<dbReference type="SMART" id="SM00862">
    <property type="entry name" value="Trans_reg_C"/>
    <property type="match status" value="1"/>
</dbReference>
<sequence>MSKIYIVEDDDAIRTELALALERNGYEALACTTFDHVVDDVLEASPDLVLLDLSLPQTDGQFICRELRSHSDVPIIVLTSRATEVDEVMSMTLGADDFIPKPYSLRVLIARMQALLRRSSSTQGKTVLRHDGLELDVARSRALYEGSEVELTKNELRILSLLMRHAGTIVSREAIMRDLWNSDTFIDDNTLTVNINRLRATLDKIGVHGYLTTHRGQGYSV</sequence>
<dbReference type="SMART" id="SM00448">
    <property type="entry name" value="REC"/>
    <property type="match status" value="1"/>
</dbReference>
<dbReference type="InterPro" id="IPR011006">
    <property type="entry name" value="CheY-like_superfamily"/>
</dbReference>
<dbReference type="EMBL" id="JABBCP010000001">
    <property type="protein sequence ID" value="NMF54912.1"/>
    <property type="molecule type" value="Genomic_DNA"/>
</dbReference>
<dbReference type="GO" id="GO:0005829">
    <property type="term" value="C:cytosol"/>
    <property type="evidence" value="ECO:0007669"/>
    <property type="project" value="TreeGrafter"/>
</dbReference>
<gene>
    <name evidence="6" type="ORF">HF320_01000</name>
</gene>
<dbReference type="SUPFAM" id="SSF52172">
    <property type="entry name" value="CheY-like"/>
    <property type="match status" value="1"/>
</dbReference>
<dbReference type="InterPro" id="IPR036388">
    <property type="entry name" value="WH-like_DNA-bd_sf"/>
</dbReference>
<accession>A0A7X9UB45</accession>
<dbReference type="PANTHER" id="PTHR48111:SF43">
    <property type="entry name" value="STAGE 0 SPORULATION PROTEIN A HOMOLOG"/>
    <property type="match status" value="1"/>
</dbReference>
<dbReference type="InterPro" id="IPR001867">
    <property type="entry name" value="OmpR/PhoB-type_DNA-bd"/>
</dbReference>